<dbReference type="Pfam" id="PF11876">
    <property type="entry name" value="TsiV"/>
    <property type="match status" value="1"/>
</dbReference>
<organism evidence="1 2">
    <name type="scientific">Pyxidicoccus parkwayensis</name>
    <dbReference type="NCBI Taxonomy" id="2813578"/>
    <lineage>
        <taxon>Bacteria</taxon>
        <taxon>Pseudomonadati</taxon>
        <taxon>Myxococcota</taxon>
        <taxon>Myxococcia</taxon>
        <taxon>Myxococcales</taxon>
        <taxon>Cystobacterineae</taxon>
        <taxon>Myxococcaceae</taxon>
        <taxon>Pyxidicoccus</taxon>
    </lineage>
</organism>
<sequence>MPTSFLEEQGPHRVREVALAVAEALPFNSGYVDLTYCEFDPVAEGADLVRMRYPGIHMGYEGPDIRMDTHVDGVHWMNFLGQPVLGQLGGITGLRERLNLPGISIQDLGSERALITLGEAPNPGDTEAGETLPLHRALARLLEPYLYRNTRPLGRMTPEDMRRWERRFLD</sequence>
<dbReference type="InterPro" id="IPR021815">
    <property type="entry name" value="TsiV"/>
</dbReference>
<dbReference type="EMBL" id="CP071090">
    <property type="protein sequence ID" value="QSQ24033.1"/>
    <property type="molecule type" value="Genomic_DNA"/>
</dbReference>
<accession>A0ABX7NZ77</accession>
<proteinExistence type="predicted"/>
<keyword evidence="2" id="KW-1185">Reference proteome</keyword>
<protein>
    <submittedName>
        <fullName evidence="1">DUF3396 domain-containing protein</fullName>
    </submittedName>
</protein>
<gene>
    <name evidence="1" type="ORF">JY651_03375</name>
</gene>
<evidence type="ECO:0000313" key="2">
    <source>
        <dbReference type="Proteomes" id="UP000662747"/>
    </source>
</evidence>
<name>A0ABX7NZ77_9BACT</name>
<dbReference type="Proteomes" id="UP000662747">
    <property type="component" value="Chromosome"/>
</dbReference>
<evidence type="ECO:0000313" key="1">
    <source>
        <dbReference type="EMBL" id="QSQ24033.1"/>
    </source>
</evidence>
<reference evidence="1 2" key="1">
    <citation type="submission" date="2021-02" db="EMBL/GenBank/DDBJ databases">
        <title>De Novo genome assembly of isolated myxobacteria.</title>
        <authorList>
            <person name="Stevens D.C."/>
        </authorList>
    </citation>
    <scope>NUCLEOTIDE SEQUENCE [LARGE SCALE GENOMIC DNA]</scope>
    <source>
        <strain evidence="2">SCPEA02</strain>
    </source>
</reference>